<accession>A0ACC2MDE5</accession>
<evidence type="ECO:0000313" key="2">
    <source>
        <dbReference type="Proteomes" id="UP001234297"/>
    </source>
</evidence>
<protein>
    <submittedName>
        <fullName evidence="1">Uncharacterized protein</fullName>
    </submittedName>
</protein>
<gene>
    <name evidence="1" type="ORF">MRB53_005206</name>
</gene>
<name>A0ACC2MDE5_PERAE</name>
<dbReference type="EMBL" id="CM056810">
    <property type="protein sequence ID" value="KAJ8643458.1"/>
    <property type="molecule type" value="Genomic_DNA"/>
</dbReference>
<organism evidence="1 2">
    <name type="scientific">Persea americana</name>
    <name type="common">Avocado</name>
    <dbReference type="NCBI Taxonomy" id="3435"/>
    <lineage>
        <taxon>Eukaryota</taxon>
        <taxon>Viridiplantae</taxon>
        <taxon>Streptophyta</taxon>
        <taxon>Embryophyta</taxon>
        <taxon>Tracheophyta</taxon>
        <taxon>Spermatophyta</taxon>
        <taxon>Magnoliopsida</taxon>
        <taxon>Magnoliidae</taxon>
        <taxon>Laurales</taxon>
        <taxon>Lauraceae</taxon>
        <taxon>Persea</taxon>
    </lineage>
</organism>
<sequence>MLLQNSSSSYSLSHLSLLAQRFYLLDTDLGTSRPSTTFTRPKAEGTKLLIRKLPFERLLPRNLRLICISIAMHCALLYRIEVAKAYLGLFGDKSLCNPSSFIFYILHGQNMYLAR</sequence>
<keyword evidence="2" id="KW-1185">Reference proteome</keyword>
<proteinExistence type="predicted"/>
<dbReference type="Proteomes" id="UP001234297">
    <property type="component" value="Chromosome 2"/>
</dbReference>
<reference evidence="1 2" key="1">
    <citation type="journal article" date="2022" name="Hortic Res">
        <title>A haplotype resolved chromosomal level avocado genome allows analysis of novel avocado genes.</title>
        <authorList>
            <person name="Nath O."/>
            <person name="Fletcher S.J."/>
            <person name="Hayward A."/>
            <person name="Shaw L.M."/>
            <person name="Masouleh A.K."/>
            <person name="Furtado A."/>
            <person name="Henry R.J."/>
            <person name="Mitter N."/>
        </authorList>
    </citation>
    <scope>NUCLEOTIDE SEQUENCE [LARGE SCALE GENOMIC DNA]</scope>
    <source>
        <strain evidence="2">cv. Hass</strain>
    </source>
</reference>
<evidence type="ECO:0000313" key="1">
    <source>
        <dbReference type="EMBL" id="KAJ8643458.1"/>
    </source>
</evidence>
<comment type="caution">
    <text evidence="1">The sequence shown here is derived from an EMBL/GenBank/DDBJ whole genome shotgun (WGS) entry which is preliminary data.</text>
</comment>